<proteinExistence type="predicted"/>
<dbReference type="AlphaFoldDB" id="Q38ZC2"/>
<dbReference type="HOGENOM" id="CLU_3409583_0_0_9"/>
<organism evidence="1 2">
    <name type="scientific">Latilactobacillus sakei subsp. sakei (strain 23K)</name>
    <name type="common">Lactobacillus sakei subsp. sakei</name>
    <dbReference type="NCBI Taxonomy" id="314315"/>
    <lineage>
        <taxon>Bacteria</taxon>
        <taxon>Bacillati</taxon>
        <taxon>Bacillota</taxon>
        <taxon>Bacilli</taxon>
        <taxon>Lactobacillales</taxon>
        <taxon>Lactobacillaceae</taxon>
        <taxon>Latilactobacillus</taxon>
    </lineage>
</organism>
<dbReference type="KEGG" id="lsa:LCA_0158"/>
<name>Q38ZC2_LATSS</name>
<evidence type="ECO:0000313" key="2">
    <source>
        <dbReference type="Proteomes" id="UP000002707"/>
    </source>
</evidence>
<evidence type="ECO:0000313" key="1">
    <source>
        <dbReference type="EMBL" id="CAI54455.1"/>
    </source>
</evidence>
<dbReference type="STRING" id="314315.LCA_0158"/>
<dbReference type="Proteomes" id="UP000002707">
    <property type="component" value="Chromosome"/>
</dbReference>
<gene>
    <name evidence="1" type="ordered locus">LCA_0158</name>
</gene>
<protein>
    <submittedName>
        <fullName evidence="1">Hypothetical small peptide</fullName>
    </submittedName>
</protein>
<accession>Q38ZC2</accession>
<keyword evidence="2" id="KW-1185">Reference proteome</keyword>
<sequence length="29" mass="3545">MIKNRLLILDKLNISVVSITFKKWRHYSK</sequence>
<reference evidence="2" key="1">
    <citation type="journal article" date="2005" name="Nat. Biotechnol.">
        <title>The complete genome sequence of the meat-borne lactic acid bacterium Lactobacillus sakei 23K.</title>
        <authorList>
            <person name="Chaillou S."/>
            <person name="Champomier-Verges M.-C."/>
            <person name="Cornet M."/>
            <person name="Crutz-Le Coq A.-M."/>
            <person name="Dudez A.-M."/>
            <person name="Martin V."/>
            <person name="Beaufils S."/>
            <person name="Darbon-Rongere E."/>
            <person name="Bossy R."/>
            <person name="Loux V."/>
            <person name="Zagorec M."/>
        </authorList>
    </citation>
    <scope>NUCLEOTIDE SEQUENCE [LARGE SCALE GENOMIC DNA]</scope>
    <source>
        <strain evidence="2">23K</strain>
    </source>
</reference>
<dbReference type="EMBL" id="CR936503">
    <property type="protein sequence ID" value="CAI54455.1"/>
    <property type="molecule type" value="Genomic_DNA"/>
</dbReference>